<proteinExistence type="predicted"/>
<keyword evidence="6" id="KW-1185">Reference proteome</keyword>
<dbReference type="Gene3D" id="2.60.40.420">
    <property type="entry name" value="Cupredoxins - blue copper proteins"/>
    <property type="match status" value="1"/>
</dbReference>
<dbReference type="InterPro" id="IPR008972">
    <property type="entry name" value="Cupredoxin"/>
</dbReference>
<feature type="non-terminal residue" evidence="5">
    <location>
        <position position="83"/>
    </location>
</feature>
<dbReference type="PANTHER" id="PTHR36507:SF1">
    <property type="entry name" value="BLL1555 PROTEIN"/>
    <property type="match status" value="1"/>
</dbReference>
<reference evidence="5 6" key="1">
    <citation type="journal article" date="2020" name="Fungal Divers.">
        <title>Resolving the Mortierellaceae phylogeny through synthesis of multi-gene phylogenetics and phylogenomics.</title>
        <authorList>
            <person name="Vandepol N."/>
            <person name="Liber J."/>
            <person name="Desiro A."/>
            <person name="Na H."/>
            <person name="Kennedy M."/>
            <person name="Barry K."/>
            <person name="Grigoriev I.V."/>
            <person name="Miller A.N."/>
            <person name="O'Donnell K."/>
            <person name="Stajich J.E."/>
            <person name="Bonito G."/>
        </authorList>
    </citation>
    <scope>NUCLEOTIDE SEQUENCE [LARGE SCALE GENOMIC DNA]</scope>
    <source>
        <strain evidence="5 6">AD045</strain>
    </source>
</reference>
<dbReference type="EMBL" id="JAAAIM010001532">
    <property type="protein sequence ID" value="KAG0277705.1"/>
    <property type="molecule type" value="Genomic_DNA"/>
</dbReference>
<feature type="domain" description="Blue (type 1) copper" evidence="4">
    <location>
        <begin position="23"/>
        <end position="66"/>
    </location>
</feature>
<gene>
    <name evidence="5" type="ORF">BGZ96_002755</name>
</gene>
<feature type="signal peptide" evidence="3">
    <location>
        <begin position="1"/>
        <end position="18"/>
    </location>
</feature>
<evidence type="ECO:0000256" key="2">
    <source>
        <dbReference type="ARBA" id="ARBA00023008"/>
    </source>
</evidence>
<comment type="caution">
    <text evidence="5">The sequence shown here is derived from an EMBL/GenBank/DDBJ whole genome shotgun (WGS) entry which is preliminary data.</text>
</comment>
<accession>A0ABQ7JKE6</accession>
<evidence type="ECO:0000256" key="3">
    <source>
        <dbReference type="SAM" id="SignalP"/>
    </source>
</evidence>
<keyword evidence="2" id="KW-0186">Copper</keyword>
<dbReference type="SUPFAM" id="SSF49503">
    <property type="entry name" value="Cupredoxins"/>
    <property type="match status" value="1"/>
</dbReference>
<evidence type="ECO:0000313" key="6">
    <source>
        <dbReference type="Proteomes" id="UP001194696"/>
    </source>
</evidence>
<evidence type="ECO:0000313" key="5">
    <source>
        <dbReference type="EMBL" id="KAG0277705.1"/>
    </source>
</evidence>
<keyword evidence="3" id="KW-0732">Signal</keyword>
<name>A0ABQ7JKE6_9FUNG</name>
<dbReference type="PANTHER" id="PTHR36507">
    <property type="entry name" value="BLL1555 PROTEIN"/>
    <property type="match status" value="1"/>
</dbReference>
<dbReference type="Proteomes" id="UP001194696">
    <property type="component" value="Unassembled WGS sequence"/>
</dbReference>
<dbReference type="InterPro" id="IPR052721">
    <property type="entry name" value="ET_Amicyanin"/>
</dbReference>
<sequence length="83" mass="8913">MRLYAITILPAILVPVFAAVHMVTIKDFSFLPQEVDINPGDQVTWTNGDNTAHTVTADDGSFDSGSITPLMTFSHTFATAATV</sequence>
<evidence type="ECO:0000259" key="4">
    <source>
        <dbReference type="Pfam" id="PF00127"/>
    </source>
</evidence>
<organism evidence="5 6">
    <name type="scientific">Linnemannia gamsii</name>
    <dbReference type="NCBI Taxonomy" id="64522"/>
    <lineage>
        <taxon>Eukaryota</taxon>
        <taxon>Fungi</taxon>
        <taxon>Fungi incertae sedis</taxon>
        <taxon>Mucoromycota</taxon>
        <taxon>Mortierellomycotina</taxon>
        <taxon>Mortierellomycetes</taxon>
        <taxon>Mortierellales</taxon>
        <taxon>Mortierellaceae</taxon>
        <taxon>Linnemannia</taxon>
    </lineage>
</organism>
<dbReference type="InterPro" id="IPR000923">
    <property type="entry name" value="BlueCu_1"/>
</dbReference>
<dbReference type="Pfam" id="PF00127">
    <property type="entry name" value="Copper-bind"/>
    <property type="match status" value="1"/>
</dbReference>
<protein>
    <recommendedName>
        <fullName evidence="4">Blue (type 1) copper domain-containing protein</fullName>
    </recommendedName>
</protein>
<keyword evidence="1" id="KW-0479">Metal-binding</keyword>
<evidence type="ECO:0000256" key="1">
    <source>
        <dbReference type="ARBA" id="ARBA00022723"/>
    </source>
</evidence>
<feature type="chain" id="PRO_5045083384" description="Blue (type 1) copper domain-containing protein" evidence="3">
    <location>
        <begin position="19"/>
        <end position="83"/>
    </location>
</feature>